<dbReference type="FunFam" id="3.40.50.300:FF:001025">
    <property type="entry name" value="ATPase family, AAA domain-containing 2B"/>
    <property type="match status" value="1"/>
</dbReference>
<name>A0A8K1CDV2_PYTOL</name>
<dbReference type="GO" id="GO:0005524">
    <property type="term" value="F:ATP binding"/>
    <property type="evidence" value="ECO:0007669"/>
    <property type="project" value="UniProtKB-KW"/>
</dbReference>
<evidence type="ECO:0000313" key="5">
    <source>
        <dbReference type="EMBL" id="TMW60773.1"/>
    </source>
</evidence>
<evidence type="ECO:0000313" key="6">
    <source>
        <dbReference type="Proteomes" id="UP000794436"/>
    </source>
</evidence>
<proteinExistence type="predicted"/>
<dbReference type="InterPro" id="IPR050168">
    <property type="entry name" value="AAA_ATPase_domain"/>
</dbReference>
<dbReference type="EMBL" id="SPLM01000108">
    <property type="protein sequence ID" value="TMW60773.1"/>
    <property type="molecule type" value="Genomic_DNA"/>
</dbReference>
<evidence type="ECO:0000256" key="3">
    <source>
        <dbReference type="ARBA" id="ARBA00023054"/>
    </source>
</evidence>
<dbReference type="InterPro" id="IPR003959">
    <property type="entry name" value="ATPase_AAA_core"/>
</dbReference>
<gene>
    <name evidence="5" type="ORF">Poli38472_000815</name>
</gene>
<keyword evidence="1" id="KW-0547">Nucleotide-binding</keyword>
<sequence>MVTLVVRNEATAASISASVRICGELRARLRVHRNSYVQITAGSRRSRVFRVNIDEDSIDPGTIVADHWPSIEGDREPFTEAPDVSVRVLSPAFVRVAQYIELTPLDHDPPKLPLPMARVLLKKLILHDDDGVLRFQQDGVEYGEWKYKAYFRGTRRRRRSRENPESSVGIVKDETLVMLLPFTSAGVYALQPQAVQPIGTHGEKMRDLLELSLFPHENSHETTSSAVMHPQSILLHGPSGSGKTTLLQLVAKELAVNVLTLDCTVLATPQYRIENIFTAALRIQPSMILLEDLELIFPRALDETKYKLICRFVACLDHIRRNGGDRVVIVGVVTTIHALNAKIRQVFEEEVALDIPDKMWTVKLFSDLLPRPDLVTDEFKRSVAIKYGQRPSHIVAIARKLWELFNQNATIDQSELESAIEQYGREVATSASNANNLQSSVPNVSWDDIGGLTSVKQKLMEMVVWPLEKPQVFLRMGITPPLGMLLYGPPGTGKTMLAKAAARASGCNFLNVSASDLMKAEFGESEKAITRVFDTARALSPCMVFIDEFQSLFGNRTTTGVTTSRMISQLLIEMDSLKAISDDRVQFSNDSTSLVASDRVFVLAATNALSAIDPAFLQPGRFENVVYVGLPQSDERRAILELQRSKMPWHSDVELDVLVEATEGANAASVVALCQAAAIAAMQRTGEQSQEQVISMQDFTSALATGFFAFTREEEDNAAEEYSEA</sequence>
<dbReference type="PANTHER" id="PTHR23077:SF117">
    <property type="entry name" value="AAA+ ATPASE DOMAIN-CONTAINING PROTEIN"/>
    <property type="match status" value="1"/>
</dbReference>
<feature type="domain" description="AAA+ ATPase" evidence="4">
    <location>
        <begin position="229"/>
        <end position="357"/>
    </location>
</feature>
<comment type="caution">
    <text evidence="5">The sequence shown here is derived from an EMBL/GenBank/DDBJ whole genome shotgun (WGS) entry which is preliminary data.</text>
</comment>
<reference evidence="5" key="1">
    <citation type="submission" date="2019-03" db="EMBL/GenBank/DDBJ databases">
        <title>Long read genome sequence of the mycoparasitic Pythium oligandrum ATCC 38472 isolated from sugarbeet rhizosphere.</title>
        <authorList>
            <person name="Gaulin E."/>
        </authorList>
    </citation>
    <scope>NUCLEOTIDE SEQUENCE</scope>
    <source>
        <strain evidence="5">ATCC 38472_TT</strain>
    </source>
</reference>
<dbReference type="GO" id="GO:0016887">
    <property type="term" value="F:ATP hydrolysis activity"/>
    <property type="evidence" value="ECO:0007669"/>
    <property type="project" value="InterPro"/>
</dbReference>
<keyword evidence="6" id="KW-1185">Reference proteome</keyword>
<keyword evidence="3" id="KW-0175">Coiled coil</keyword>
<dbReference type="SUPFAM" id="SSF52540">
    <property type="entry name" value="P-loop containing nucleoside triphosphate hydrolases"/>
    <property type="match status" value="2"/>
</dbReference>
<evidence type="ECO:0000256" key="1">
    <source>
        <dbReference type="ARBA" id="ARBA00022741"/>
    </source>
</evidence>
<dbReference type="InterPro" id="IPR027417">
    <property type="entry name" value="P-loop_NTPase"/>
</dbReference>
<accession>A0A8K1CDV2</accession>
<organism evidence="5 6">
    <name type="scientific">Pythium oligandrum</name>
    <name type="common">Mycoparasitic fungus</name>
    <dbReference type="NCBI Taxonomy" id="41045"/>
    <lineage>
        <taxon>Eukaryota</taxon>
        <taxon>Sar</taxon>
        <taxon>Stramenopiles</taxon>
        <taxon>Oomycota</taxon>
        <taxon>Peronosporomycetes</taxon>
        <taxon>Pythiales</taxon>
        <taxon>Pythiaceae</taxon>
        <taxon>Pythium</taxon>
    </lineage>
</organism>
<dbReference type="Proteomes" id="UP000794436">
    <property type="component" value="Unassembled WGS sequence"/>
</dbReference>
<feature type="domain" description="AAA+ ATPase" evidence="4">
    <location>
        <begin position="480"/>
        <end position="632"/>
    </location>
</feature>
<dbReference type="Gene3D" id="3.40.50.300">
    <property type="entry name" value="P-loop containing nucleotide triphosphate hydrolases"/>
    <property type="match status" value="2"/>
</dbReference>
<dbReference type="InterPro" id="IPR041569">
    <property type="entry name" value="AAA_lid_3"/>
</dbReference>
<dbReference type="OrthoDB" id="10254455at2759"/>
<dbReference type="PANTHER" id="PTHR23077">
    <property type="entry name" value="AAA-FAMILY ATPASE"/>
    <property type="match status" value="1"/>
</dbReference>
<evidence type="ECO:0000259" key="4">
    <source>
        <dbReference type="SMART" id="SM00382"/>
    </source>
</evidence>
<dbReference type="Pfam" id="PF17862">
    <property type="entry name" value="AAA_lid_3"/>
    <property type="match status" value="1"/>
</dbReference>
<dbReference type="Gene3D" id="1.10.8.60">
    <property type="match status" value="1"/>
</dbReference>
<dbReference type="AlphaFoldDB" id="A0A8K1CDV2"/>
<protein>
    <recommendedName>
        <fullName evidence="4">AAA+ ATPase domain-containing protein</fullName>
    </recommendedName>
</protein>
<dbReference type="Pfam" id="PF00004">
    <property type="entry name" value="AAA"/>
    <property type="match status" value="2"/>
</dbReference>
<dbReference type="SMART" id="SM00382">
    <property type="entry name" value="AAA"/>
    <property type="match status" value="2"/>
</dbReference>
<dbReference type="InterPro" id="IPR003593">
    <property type="entry name" value="AAA+_ATPase"/>
</dbReference>
<keyword evidence="2" id="KW-0067">ATP-binding</keyword>
<evidence type="ECO:0000256" key="2">
    <source>
        <dbReference type="ARBA" id="ARBA00022840"/>
    </source>
</evidence>